<evidence type="ECO:0000313" key="2">
    <source>
        <dbReference type="EMBL" id="GMA21471.1"/>
    </source>
</evidence>
<keyword evidence="3" id="KW-1185">Reference proteome</keyword>
<reference evidence="3" key="1">
    <citation type="journal article" date="2019" name="Int. J. Syst. Evol. Microbiol.">
        <title>The Global Catalogue of Microorganisms (GCM) 10K type strain sequencing project: providing services to taxonomists for standard genome sequencing and annotation.</title>
        <authorList>
            <consortium name="The Broad Institute Genomics Platform"/>
            <consortium name="The Broad Institute Genome Sequencing Center for Infectious Disease"/>
            <person name="Wu L."/>
            <person name="Ma J."/>
        </authorList>
    </citation>
    <scope>NUCLEOTIDE SEQUENCE [LARGE SCALE GENOMIC DNA]</scope>
    <source>
        <strain evidence="3">NBRC 105830</strain>
    </source>
</reference>
<dbReference type="InterPro" id="IPR025668">
    <property type="entry name" value="Tnp_DDE_dom"/>
</dbReference>
<dbReference type="Pfam" id="PF13701">
    <property type="entry name" value="DDE_Tnp_1_4"/>
    <property type="match status" value="1"/>
</dbReference>
<name>A0ABQ6HSU4_9MICO</name>
<protein>
    <recommendedName>
        <fullName evidence="1">Transposase DDE domain-containing protein</fullName>
    </recommendedName>
</protein>
<dbReference type="EMBL" id="BSUJ01000001">
    <property type="protein sequence ID" value="GMA21471.1"/>
    <property type="molecule type" value="Genomic_DNA"/>
</dbReference>
<organism evidence="2 3">
    <name type="scientific">Arsenicicoccus piscis</name>
    <dbReference type="NCBI Taxonomy" id="673954"/>
    <lineage>
        <taxon>Bacteria</taxon>
        <taxon>Bacillati</taxon>
        <taxon>Actinomycetota</taxon>
        <taxon>Actinomycetes</taxon>
        <taxon>Micrococcales</taxon>
        <taxon>Intrasporangiaceae</taxon>
        <taxon>Arsenicicoccus</taxon>
    </lineage>
</organism>
<sequence length="115" mass="13076">MAAGVQRRRARCEDRIRIAKDTGLTNLPLQSFAQNRLWLLLVQVANDLLAWMSMLALAGHPARRWEPKALRHRLFTNAATLARTGRQRLLHVKNTAPWASLFTTAWTNLRALSPP</sequence>
<comment type="caution">
    <text evidence="2">The sequence shown here is derived from an EMBL/GenBank/DDBJ whole genome shotgun (WGS) entry which is preliminary data.</text>
</comment>
<accession>A0ABQ6HSU4</accession>
<feature type="domain" description="Transposase DDE" evidence="1">
    <location>
        <begin position="7"/>
        <end position="113"/>
    </location>
</feature>
<evidence type="ECO:0000259" key="1">
    <source>
        <dbReference type="Pfam" id="PF13701"/>
    </source>
</evidence>
<dbReference type="Proteomes" id="UP001157109">
    <property type="component" value="Unassembled WGS sequence"/>
</dbReference>
<gene>
    <name evidence="2" type="ORF">GCM10025862_34920</name>
</gene>
<proteinExistence type="predicted"/>
<evidence type="ECO:0000313" key="3">
    <source>
        <dbReference type="Proteomes" id="UP001157109"/>
    </source>
</evidence>